<proteinExistence type="predicted"/>
<evidence type="ECO:0000313" key="3">
    <source>
        <dbReference type="Proteomes" id="UP000799440"/>
    </source>
</evidence>
<accession>A0A6A6UWM9</accession>
<organism evidence="2 3">
    <name type="scientific">Sporormia fimetaria CBS 119925</name>
    <dbReference type="NCBI Taxonomy" id="1340428"/>
    <lineage>
        <taxon>Eukaryota</taxon>
        <taxon>Fungi</taxon>
        <taxon>Dikarya</taxon>
        <taxon>Ascomycota</taxon>
        <taxon>Pezizomycotina</taxon>
        <taxon>Dothideomycetes</taxon>
        <taxon>Pleosporomycetidae</taxon>
        <taxon>Pleosporales</taxon>
        <taxon>Sporormiaceae</taxon>
        <taxon>Sporormia</taxon>
    </lineage>
</organism>
<reference evidence="2" key="1">
    <citation type="journal article" date="2020" name="Stud. Mycol.">
        <title>101 Dothideomycetes genomes: a test case for predicting lifestyles and emergence of pathogens.</title>
        <authorList>
            <person name="Haridas S."/>
            <person name="Albert R."/>
            <person name="Binder M."/>
            <person name="Bloem J."/>
            <person name="Labutti K."/>
            <person name="Salamov A."/>
            <person name="Andreopoulos B."/>
            <person name="Baker S."/>
            <person name="Barry K."/>
            <person name="Bills G."/>
            <person name="Bluhm B."/>
            <person name="Cannon C."/>
            <person name="Castanera R."/>
            <person name="Culley D."/>
            <person name="Daum C."/>
            <person name="Ezra D."/>
            <person name="Gonzalez J."/>
            <person name="Henrissat B."/>
            <person name="Kuo A."/>
            <person name="Liang C."/>
            <person name="Lipzen A."/>
            <person name="Lutzoni F."/>
            <person name="Magnuson J."/>
            <person name="Mondo S."/>
            <person name="Nolan M."/>
            <person name="Ohm R."/>
            <person name="Pangilinan J."/>
            <person name="Park H.-J."/>
            <person name="Ramirez L."/>
            <person name="Alfaro M."/>
            <person name="Sun H."/>
            <person name="Tritt A."/>
            <person name="Yoshinaga Y."/>
            <person name="Zwiers L.-H."/>
            <person name="Turgeon B."/>
            <person name="Goodwin S."/>
            <person name="Spatafora J."/>
            <person name="Crous P."/>
            <person name="Grigoriev I."/>
        </authorList>
    </citation>
    <scope>NUCLEOTIDE SEQUENCE</scope>
    <source>
        <strain evidence="2">CBS 119925</strain>
    </source>
</reference>
<dbReference type="AlphaFoldDB" id="A0A6A6UWM9"/>
<feature type="compositionally biased region" description="Low complexity" evidence="1">
    <location>
        <begin position="108"/>
        <end position="117"/>
    </location>
</feature>
<sequence length="208" mass="22122">MGLLPKKKNEKGLVKVRTKSGDWVGRPPKQSDYREGSGKRFTCLPKRSGPSSGHGHREDPRGYVSSSARYQAPQAPSGYDNRPEHPGPYNADSTSGGNSRAYGRHPHPNAGNAPYAPGYGGPTASHALHPTHNTGYPPYNPNPGGRPMPQYHTPLPAAIVGTGRGDVIEVEVHEGTGKQVHTNLTTGESCVVQTAVPRGYGASHGTQY</sequence>
<protein>
    <submittedName>
        <fullName evidence="2">Uncharacterized protein</fullName>
    </submittedName>
</protein>
<feature type="compositionally biased region" description="Basic and acidic residues" evidence="1">
    <location>
        <begin position="29"/>
        <end position="38"/>
    </location>
</feature>
<gene>
    <name evidence="2" type="ORF">M011DRAFT_530292</name>
</gene>
<feature type="compositionally biased region" description="Basic residues" evidence="1">
    <location>
        <begin position="1"/>
        <end position="18"/>
    </location>
</feature>
<name>A0A6A6UWM9_9PLEO</name>
<evidence type="ECO:0000313" key="2">
    <source>
        <dbReference type="EMBL" id="KAF2741790.1"/>
    </source>
</evidence>
<evidence type="ECO:0000256" key="1">
    <source>
        <dbReference type="SAM" id="MobiDB-lite"/>
    </source>
</evidence>
<dbReference type="Proteomes" id="UP000799440">
    <property type="component" value="Unassembled WGS sequence"/>
</dbReference>
<keyword evidence="3" id="KW-1185">Reference proteome</keyword>
<dbReference type="EMBL" id="MU006624">
    <property type="protein sequence ID" value="KAF2741790.1"/>
    <property type="molecule type" value="Genomic_DNA"/>
</dbReference>
<feature type="region of interest" description="Disordered" evidence="1">
    <location>
        <begin position="1"/>
        <end position="149"/>
    </location>
</feature>